<dbReference type="PROSITE" id="PS51257">
    <property type="entry name" value="PROKAR_LIPOPROTEIN"/>
    <property type="match status" value="1"/>
</dbReference>
<feature type="coiled-coil region" evidence="1">
    <location>
        <begin position="109"/>
        <end position="143"/>
    </location>
</feature>
<keyword evidence="4" id="KW-1185">Reference proteome</keyword>
<dbReference type="RefSeq" id="WP_068913187.1">
    <property type="nucleotide sequence ID" value="NZ_MBEW02000017.1"/>
</dbReference>
<evidence type="ECO:0000256" key="1">
    <source>
        <dbReference type="SAM" id="Coils"/>
    </source>
</evidence>
<keyword evidence="2" id="KW-0732">Signal</keyword>
<accession>A0A371IKE9</accession>
<keyword evidence="1" id="KW-0175">Coiled coil</keyword>
<evidence type="ECO:0000256" key="2">
    <source>
        <dbReference type="SAM" id="SignalP"/>
    </source>
</evidence>
<dbReference type="Proteomes" id="UP000093352">
    <property type="component" value="Unassembled WGS sequence"/>
</dbReference>
<gene>
    <name evidence="3" type="ORF">BBG48_007655</name>
</gene>
<dbReference type="EMBL" id="MBEW02000017">
    <property type="protein sequence ID" value="RDY20930.1"/>
    <property type="molecule type" value="Genomic_DNA"/>
</dbReference>
<dbReference type="AlphaFoldDB" id="A0A371IKE9"/>
<proteinExistence type="predicted"/>
<reference evidence="3 4" key="1">
    <citation type="journal article" date="2016" name="Genome Announc.">
        <title>Draft Genome Sequence of Criibacterium bergeronii gen. nov., sp. nov., Strain CCRI-22567T, Isolated from a Vaginal Sample from a Woman with Bacterial Vaginosis.</title>
        <authorList>
            <person name="Maheux A.F."/>
            <person name="Berube E."/>
            <person name="Boudreau D.K."/>
            <person name="Raymond F."/>
            <person name="Corbeil J."/>
            <person name="Roy P.H."/>
            <person name="Boissinot M."/>
            <person name="Omar R.F."/>
        </authorList>
    </citation>
    <scope>NUCLEOTIDE SEQUENCE [LARGE SCALE GENOMIC DNA]</scope>
    <source>
        <strain evidence="3 4">CCRI-22567</strain>
    </source>
</reference>
<comment type="caution">
    <text evidence="3">The sequence shown here is derived from an EMBL/GenBank/DDBJ whole genome shotgun (WGS) entry which is preliminary data.</text>
</comment>
<evidence type="ECO:0008006" key="5">
    <source>
        <dbReference type="Google" id="ProtNLM"/>
    </source>
</evidence>
<feature type="chain" id="PRO_5017076611" description="Copper amine oxidase N-terminal domain-containing protein" evidence="2">
    <location>
        <begin position="27"/>
        <end position="274"/>
    </location>
</feature>
<sequence>MKFNNFKKAAISAFAVVAIGAGCVFAATPVAQQAYYDTFTFKVNGNAQFISDNTKKPFIANSRVYVPISTLSDLGISNVEWIPAANGMPATLNVSPVKSQTAGMDPAKEAYYEAKIKQLADDLAKKEAEVKTLTDENKKLKDETAKSKTSSTSDDLKRAARDLADDFNRDRYLNRVDIGGRSFDISYNFYYGRSFEVEAYIKGLTSDDLTRLKKDSRNLDRVMDDVVSQINKDKNFKNVDKDIVVFDGTSNNNSKKVADYYERDGRGIRGGVTL</sequence>
<name>A0A371IKE9_9FIRM</name>
<organism evidence="3 4">
    <name type="scientific">Criibacterium bergeronii</name>
    <dbReference type="NCBI Taxonomy" id="1871336"/>
    <lineage>
        <taxon>Bacteria</taxon>
        <taxon>Bacillati</taxon>
        <taxon>Bacillota</taxon>
        <taxon>Clostridia</taxon>
        <taxon>Peptostreptococcales</taxon>
        <taxon>Filifactoraceae</taxon>
        <taxon>Criibacterium</taxon>
    </lineage>
</organism>
<feature type="signal peptide" evidence="2">
    <location>
        <begin position="1"/>
        <end position="26"/>
    </location>
</feature>
<protein>
    <recommendedName>
        <fullName evidence="5">Copper amine oxidase N-terminal domain-containing protein</fullName>
    </recommendedName>
</protein>
<evidence type="ECO:0000313" key="3">
    <source>
        <dbReference type="EMBL" id="RDY20930.1"/>
    </source>
</evidence>
<evidence type="ECO:0000313" key="4">
    <source>
        <dbReference type="Proteomes" id="UP000093352"/>
    </source>
</evidence>